<feature type="compositionally biased region" description="Basic and acidic residues" evidence="7">
    <location>
        <begin position="513"/>
        <end position="529"/>
    </location>
</feature>
<feature type="compositionally biased region" description="Polar residues" evidence="7">
    <location>
        <begin position="973"/>
        <end position="995"/>
    </location>
</feature>
<dbReference type="PROSITE" id="PS50089">
    <property type="entry name" value="ZF_RING_2"/>
    <property type="match status" value="1"/>
</dbReference>
<dbReference type="GO" id="GO:0000122">
    <property type="term" value="P:negative regulation of transcription by RNA polymerase II"/>
    <property type="evidence" value="ECO:0007669"/>
    <property type="project" value="TreeGrafter"/>
</dbReference>
<dbReference type="InterPro" id="IPR032443">
    <property type="entry name" value="RAWUL"/>
</dbReference>
<feature type="compositionally biased region" description="Basic residues" evidence="7">
    <location>
        <begin position="586"/>
        <end position="605"/>
    </location>
</feature>
<feature type="region of interest" description="Disordered" evidence="7">
    <location>
        <begin position="719"/>
        <end position="749"/>
    </location>
</feature>
<evidence type="ECO:0000256" key="1">
    <source>
        <dbReference type="ARBA" id="ARBA00004123"/>
    </source>
</evidence>
<dbReference type="PANTHER" id="PTHR10825:SF29">
    <property type="entry name" value="POLYCOMB GROUP RING FINGER PROTEIN 1"/>
    <property type="match status" value="1"/>
</dbReference>
<feature type="region of interest" description="Disordered" evidence="7">
    <location>
        <begin position="1059"/>
        <end position="1111"/>
    </location>
</feature>
<dbReference type="PANTHER" id="PTHR10825">
    <property type="entry name" value="RING FINGER DOMAIN-CONTAINING, POLYCOMB GROUP COMPONENT"/>
    <property type="match status" value="1"/>
</dbReference>
<feature type="compositionally biased region" description="Basic and acidic residues" evidence="7">
    <location>
        <begin position="652"/>
        <end position="668"/>
    </location>
</feature>
<comment type="caution">
    <text evidence="9">The sequence shown here is derived from an EMBL/GenBank/DDBJ whole genome shotgun (WGS) entry which is preliminary data.</text>
</comment>
<dbReference type="PROSITE" id="PS00518">
    <property type="entry name" value="ZF_RING_1"/>
    <property type="match status" value="1"/>
</dbReference>
<feature type="compositionally biased region" description="Polar residues" evidence="7">
    <location>
        <begin position="891"/>
        <end position="904"/>
    </location>
</feature>
<dbReference type="GO" id="GO:0008270">
    <property type="term" value="F:zinc ion binding"/>
    <property type="evidence" value="ECO:0007669"/>
    <property type="project" value="UniProtKB-KW"/>
</dbReference>
<feature type="compositionally biased region" description="Basic and acidic residues" evidence="7">
    <location>
        <begin position="436"/>
        <end position="469"/>
    </location>
</feature>
<feature type="compositionally biased region" description="Acidic residues" evidence="7">
    <location>
        <begin position="418"/>
        <end position="435"/>
    </location>
</feature>
<dbReference type="FunFam" id="3.30.40.10:FF:000122">
    <property type="entry name" value="polycomb group RING finger protein 1"/>
    <property type="match status" value="1"/>
</dbReference>
<dbReference type="InterPro" id="IPR017907">
    <property type="entry name" value="Znf_RING_CS"/>
</dbReference>
<feature type="compositionally biased region" description="Low complexity" evidence="7">
    <location>
        <begin position="955"/>
        <end position="972"/>
    </location>
</feature>
<feature type="compositionally biased region" description="Polar residues" evidence="7">
    <location>
        <begin position="261"/>
        <end position="274"/>
    </location>
</feature>
<dbReference type="Gene3D" id="3.10.20.90">
    <property type="entry name" value="Phosphatidylinositol 3-kinase Catalytic Subunit, Chain A, domain 1"/>
    <property type="match status" value="1"/>
</dbReference>
<dbReference type="SMR" id="A0A482XMB4"/>
<keyword evidence="5" id="KW-0539">Nucleus</keyword>
<dbReference type="GO" id="GO:0035102">
    <property type="term" value="C:PRC1 complex"/>
    <property type="evidence" value="ECO:0007669"/>
    <property type="project" value="TreeGrafter"/>
</dbReference>
<feature type="compositionally biased region" description="Polar residues" evidence="7">
    <location>
        <begin position="925"/>
        <end position="940"/>
    </location>
</feature>
<keyword evidence="4" id="KW-0862">Zinc</keyword>
<dbReference type="InterPro" id="IPR013083">
    <property type="entry name" value="Znf_RING/FYVE/PHD"/>
</dbReference>
<dbReference type="STRING" id="195883.A0A482XMB4"/>
<evidence type="ECO:0000256" key="3">
    <source>
        <dbReference type="ARBA" id="ARBA00022771"/>
    </source>
</evidence>
<feature type="compositionally biased region" description="Basic and acidic residues" evidence="7">
    <location>
        <begin position="291"/>
        <end position="341"/>
    </location>
</feature>
<name>A0A482XMB4_LAOST</name>
<dbReference type="SMART" id="SM00184">
    <property type="entry name" value="RING"/>
    <property type="match status" value="1"/>
</dbReference>
<dbReference type="Proteomes" id="UP000291343">
    <property type="component" value="Unassembled WGS sequence"/>
</dbReference>
<dbReference type="EMBL" id="QKKF02004629">
    <property type="protein sequence ID" value="RZF47265.1"/>
    <property type="molecule type" value="Genomic_DNA"/>
</dbReference>
<feature type="compositionally biased region" description="Low complexity" evidence="7">
    <location>
        <begin position="732"/>
        <end position="745"/>
    </location>
</feature>
<feature type="compositionally biased region" description="Basic residues" evidence="7">
    <location>
        <begin position="530"/>
        <end position="552"/>
    </location>
</feature>
<feature type="compositionally biased region" description="Basic residues" evidence="7">
    <location>
        <begin position="342"/>
        <end position="357"/>
    </location>
</feature>
<feature type="region of interest" description="Disordered" evidence="7">
    <location>
        <begin position="418"/>
        <end position="705"/>
    </location>
</feature>
<evidence type="ECO:0000313" key="9">
    <source>
        <dbReference type="EMBL" id="RZF47265.1"/>
    </source>
</evidence>
<sequence>MDGTMRGRKILLRDLNAHLICVLCGGYYIDATSISECLHTFCRSCIVKFLKMSKFCPICDVQLNSKNPLLSLSPDKTLQRLVYKMVPGLYSSEMARRRNFYHSDASAASSSSSADDADASSCDAPDSHLMDATAANVNGATTIFYSPEDSISLSLEYYNSDKESGDESDVNCCLKKVGPPRRYLKCPAALKMLLLKKFLRTKYGLAPDHKVDIIYADADACLPDDISLMDVAYIFMWNRANPMRFSYRILEWSTVKVPSSFGNTGSATSPQPALTSDAPPDKTRQPPSNHTNEKESSSRGRRIQDDKRRIRESDSETEIRACRQKPKQEPKKQKSRREPSVKKSRPSKKKSALKKKVNNYLKSIPIKQTPPEAPEESIDSLLTKETDIKESIQDKIEACIQDIDQDIDNDISMELLEDQIEEEIVDDEEGEEMEVGDSKQSDSSKENEKIDNVDEKIKEDFALRDKQNDNDDLEDDDDFRLRISASEEDCAQEETSATVDLDKETHIQASESSRSKEKKESLKRNGEFKIKRKNKKAKHHHHHRHHDRRRDHHPPAATILPSPDTKDLMKLKVKLTAIKPDEQSKHHQKYNSHSPNRHHNSKHKISYQVISDDNESGSNSPNNSNGPINGDDGKSYKASPVVENGSKSNDPPNKKPSEERLSPVDKPRASPILIDSSTETEDSPTKEGHSNNKTISLNSNSSNKDKLLQMRSIRHKTAVENNSQSFRSITSNNNNNNINNNNNNKSIKDGDSDIIEIEEIKTSNSTILIPPSSITVSKITAAEKRKMDEEKLLKMSGKGMNEIDNKRPALEIMLVEAPPQTKNVPVKQTQEEKKQDDKVCGINASKINSSVIPIVKLQKSLNMQQNGRQSLLTIAQKLNNSKPLSNKSPSIGVNKSSQATPNSNKDIKYKQQKTSAASDDVKAIQDSNGSPLNKNKSPGSHDTGALDLSDKSSRKGSSPASSISSDGCPSPSNFYSLPQQQLNERSTGHQPQSGRSPVNNASMSPASASPKNGQELGGSVFPAGMRNLMTLSDTASQIRDMMAARDTTDRFQQLARTHNFQQKRSPQHYHSPQHSESTAATVKLPQSMLSPSTRAVLAQSSPPTHLKIPVPRALPINSKMIANRNGTAPIPDLNEVTINRNRGPVTLNSFQNRNNGMISKPGPNQAVRHIPNPSIVSFRQNQMKNMSSPMAVRPFSPPKKVGVNGRTHVMPPPPPAIPLASIRRMESMTRSLNIEKVAAGLQVKAAVEAGFSVQ</sequence>
<protein>
    <recommendedName>
        <fullName evidence="8">RING-type domain-containing protein</fullName>
    </recommendedName>
</protein>
<organism evidence="9 10">
    <name type="scientific">Laodelphax striatellus</name>
    <name type="common">Small brown planthopper</name>
    <name type="synonym">Delphax striatella</name>
    <dbReference type="NCBI Taxonomy" id="195883"/>
    <lineage>
        <taxon>Eukaryota</taxon>
        <taxon>Metazoa</taxon>
        <taxon>Ecdysozoa</taxon>
        <taxon>Arthropoda</taxon>
        <taxon>Hexapoda</taxon>
        <taxon>Insecta</taxon>
        <taxon>Pterygota</taxon>
        <taxon>Neoptera</taxon>
        <taxon>Paraneoptera</taxon>
        <taxon>Hemiptera</taxon>
        <taxon>Auchenorrhyncha</taxon>
        <taxon>Fulgoroidea</taxon>
        <taxon>Delphacidae</taxon>
        <taxon>Criomorphinae</taxon>
        <taxon>Laodelphax</taxon>
    </lineage>
</organism>
<dbReference type="AlphaFoldDB" id="A0A482XMB4"/>
<dbReference type="SUPFAM" id="SSF57850">
    <property type="entry name" value="RING/U-box"/>
    <property type="match status" value="1"/>
</dbReference>
<feature type="compositionally biased region" description="Low complexity" evidence="7">
    <location>
        <begin position="880"/>
        <end position="890"/>
    </location>
</feature>
<dbReference type="Pfam" id="PF13923">
    <property type="entry name" value="zf-C3HC4_2"/>
    <property type="match status" value="1"/>
</dbReference>
<feature type="compositionally biased region" description="Polar residues" evidence="7">
    <location>
        <begin position="1087"/>
        <end position="1103"/>
    </location>
</feature>
<keyword evidence="3 6" id="KW-0863">Zinc-finger</keyword>
<evidence type="ECO:0000256" key="2">
    <source>
        <dbReference type="ARBA" id="ARBA00022723"/>
    </source>
</evidence>
<dbReference type="OrthoDB" id="1305878at2759"/>
<feature type="compositionally biased region" description="Polar residues" evidence="7">
    <location>
        <begin position="1059"/>
        <end position="1080"/>
    </location>
</feature>
<accession>A0A482XMB4</accession>
<feature type="region of interest" description="Disordered" evidence="7">
    <location>
        <begin position="880"/>
        <end position="1021"/>
    </location>
</feature>
<keyword evidence="10" id="KW-1185">Reference proteome</keyword>
<dbReference type="InParanoid" id="A0A482XMB4"/>
<dbReference type="Gene3D" id="3.30.40.10">
    <property type="entry name" value="Zinc/RING finger domain, C3HC4 (zinc finger)"/>
    <property type="match status" value="1"/>
</dbReference>
<evidence type="ECO:0000259" key="8">
    <source>
        <dbReference type="PROSITE" id="PS50089"/>
    </source>
</evidence>
<dbReference type="GO" id="GO:1990841">
    <property type="term" value="F:promoter-specific chromatin binding"/>
    <property type="evidence" value="ECO:0007669"/>
    <property type="project" value="TreeGrafter"/>
</dbReference>
<feature type="region of interest" description="Disordered" evidence="7">
    <location>
        <begin position="1144"/>
        <end position="1166"/>
    </location>
</feature>
<dbReference type="InterPro" id="IPR001841">
    <property type="entry name" value="Znf_RING"/>
</dbReference>
<evidence type="ECO:0000256" key="6">
    <source>
        <dbReference type="PROSITE-ProRule" id="PRU00175"/>
    </source>
</evidence>
<comment type="subcellular location">
    <subcellularLocation>
        <location evidence="1">Nucleus</location>
    </subcellularLocation>
</comment>
<evidence type="ECO:0000256" key="4">
    <source>
        <dbReference type="ARBA" id="ARBA00022833"/>
    </source>
</evidence>
<evidence type="ECO:0000256" key="5">
    <source>
        <dbReference type="ARBA" id="ARBA00023242"/>
    </source>
</evidence>
<reference evidence="9 10" key="1">
    <citation type="journal article" date="2017" name="Gigascience">
        <title>Genome sequence of the small brown planthopper, Laodelphax striatellus.</title>
        <authorList>
            <person name="Zhu J."/>
            <person name="Jiang F."/>
            <person name="Wang X."/>
            <person name="Yang P."/>
            <person name="Bao Y."/>
            <person name="Zhao W."/>
            <person name="Wang W."/>
            <person name="Lu H."/>
            <person name="Wang Q."/>
            <person name="Cui N."/>
            <person name="Li J."/>
            <person name="Chen X."/>
            <person name="Luo L."/>
            <person name="Yu J."/>
            <person name="Kang L."/>
            <person name="Cui F."/>
        </authorList>
    </citation>
    <scope>NUCLEOTIDE SEQUENCE [LARGE SCALE GENOMIC DNA]</scope>
    <source>
        <strain evidence="9">Lst14</strain>
    </source>
</reference>
<dbReference type="Pfam" id="PF16207">
    <property type="entry name" value="RAWUL"/>
    <property type="match status" value="1"/>
</dbReference>
<feature type="compositionally biased region" description="Polar residues" evidence="7">
    <location>
        <begin position="719"/>
        <end position="731"/>
    </location>
</feature>
<evidence type="ECO:0000313" key="10">
    <source>
        <dbReference type="Proteomes" id="UP000291343"/>
    </source>
</evidence>
<keyword evidence="2" id="KW-0479">Metal-binding</keyword>
<feature type="domain" description="RING-type" evidence="8">
    <location>
        <begin position="21"/>
        <end position="60"/>
    </location>
</feature>
<proteinExistence type="predicted"/>
<feature type="compositionally biased region" description="Low complexity" evidence="7">
    <location>
        <begin position="616"/>
        <end position="630"/>
    </location>
</feature>
<gene>
    <name evidence="9" type="ORF">LSTR_LSTR004974</name>
</gene>
<feature type="compositionally biased region" description="Low complexity" evidence="7">
    <location>
        <begin position="996"/>
        <end position="1012"/>
    </location>
</feature>
<evidence type="ECO:0000256" key="7">
    <source>
        <dbReference type="SAM" id="MobiDB-lite"/>
    </source>
</evidence>
<feature type="compositionally biased region" description="Polar residues" evidence="7">
    <location>
        <begin position="1144"/>
        <end position="1157"/>
    </location>
</feature>
<feature type="region of interest" description="Disordered" evidence="7">
    <location>
        <begin position="261"/>
        <end position="378"/>
    </location>
</feature>